<organism evidence="1 2">
    <name type="scientific">Thalassobacterium maritimum</name>
    <dbReference type="NCBI Taxonomy" id="3041265"/>
    <lineage>
        <taxon>Bacteria</taxon>
        <taxon>Pseudomonadati</taxon>
        <taxon>Verrucomicrobiota</taxon>
        <taxon>Opitutia</taxon>
        <taxon>Puniceicoccales</taxon>
        <taxon>Coraliomargaritaceae</taxon>
        <taxon>Thalassobacterium</taxon>
    </lineage>
</organism>
<sequence>MSQQDALNTGIEYLRVFNFSDAYQVLSDVQSSYSPEGNAADWQVATYSLAIAAWHQSPPSQEGLLEARSLMESIIEHAPGSLYAASAMLDIGRILEIAYFHGDSVDVLAAQRYYQRVREEFAGTDMALRATLYLAQSRAQSFDSVEVQTAIDLLESEMSELEDSPWLGILAQYTAQLYAFYLDQPKQALQPYAIAMEAGFPRSADSDASLWQFALLAEKAEDYEFAARIFARLLQDFPRSIYATISRERLVQVLADHPELTIEVPALPQSVFNLQSM</sequence>
<dbReference type="InterPro" id="IPR011990">
    <property type="entry name" value="TPR-like_helical_dom_sf"/>
</dbReference>
<evidence type="ECO:0000313" key="2">
    <source>
        <dbReference type="Proteomes" id="UP001225316"/>
    </source>
</evidence>
<dbReference type="Gene3D" id="1.25.40.10">
    <property type="entry name" value="Tetratricopeptide repeat domain"/>
    <property type="match status" value="1"/>
</dbReference>
<keyword evidence="2" id="KW-1185">Reference proteome</keyword>
<reference evidence="1 2" key="1">
    <citation type="submission" date="2023-04" db="EMBL/GenBank/DDBJ databases">
        <title>A novel bacteria isolated from coastal sediment.</title>
        <authorList>
            <person name="Liu X.-J."/>
            <person name="Du Z.-J."/>
        </authorList>
    </citation>
    <scope>NUCLEOTIDE SEQUENCE [LARGE SCALE GENOMIC DNA]</scope>
    <source>
        <strain evidence="1 2">SDUM461003</strain>
    </source>
</reference>
<dbReference type="EMBL" id="JARXHW010000003">
    <property type="protein sequence ID" value="MDQ8206350.1"/>
    <property type="molecule type" value="Genomic_DNA"/>
</dbReference>
<dbReference type="Proteomes" id="UP001225316">
    <property type="component" value="Unassembled WGS sequence"/>
</dbReference>
<name>A0ABU1AQC8_9BACT</name>
<proteinExistence type="predicted"/>
<evidence type="ECO:0008006" key="3">
    <source>
        <dbReference type="Google" id="ProtNLM"/>
    </source>
</evidence>
<evidence type="ECO:0000313" key="1">
    <source>
        <dbReference type="EMBL" id="MDQ8206350.1"/>
    </source>
</evidence>
<protein>
    <recommendedName>
        <fullName evidence="3">Tetratricopeptide repeat protein</fullName>
    </recommendedName>
</protein>
<gene>
    <name evidence="1" type="ORF">QEH52_02440</name>
</gene>
<accession>A0ABU1AQC8</accession>
<comment type="caution">
    <text evidence="1">The sequence shown here is derived from an EMBL/GenBank/DDBJ whole genome shotgun (WGS) entry which is preliminary data.</text>
</comment>
<dbReference type="RefSeq" id="WP_308948395.1">
    <property type="nucleotide sequence ID" value="NZ_JARXHW010000003.1"/>
</dbReference>